<dbReference type="Proteomes" id="UP000289784">
    <property type="component" value="Unassembled WGS sequence"/>
</dbReference>
<proteinExistence type="predicted"/>
<dbReference type="PANTHER" id="PTHR11803">
    <property type="entry name" value="2-IMINOBUTANOATE/2-IMINOPROPANOATE DEAMINASE RIDA"/>
    <property type="match status" value="1"/>
</dbReference>
<keyword evidence="3" id="KW-1185">Reference proteome</keyword>
<dbReference type="InterPro" id="IPR006175">
    <property type="entry name" value="YjgF/YER057c/UK114"/>
</dbReference>
<keyword evidence="1" id="KW-0732">Signal</keyword>
<dbReference type="CDD" id="cd00448">
    <property type="entry name" value="YjgF_YER057c_UK114_family"/>
    <property type="match status" value="1"/>
</dbReference>
<evidence type="ECO:0000313" key="3">
    <source>
        <dbReference type="Proteomes" id="UP000289784"/>
    </source>
</evidence>
<comment type="caution">
    <text evidence="2">The sequence shown here is derived from an EMBL/GenBank/DDBJ whole genome shotgun (WGS) entry which is preliminary data.</text>
</comment>
<reference evidence="2 3" key="1">
    <citation type="submission" date="2019-01" db="EMBL/GenBank/DDBJ databases">
        <title>Pseudoxanthomonas composti sp. nov., isolated from compost.</title>
        <authorList>
            <person name="Yang G."/>
        </authorList>
    </citation>
    <scope>NUCLEOTIDE SEQUENCE [LARGE SCALE GENOMIC DNA]</scope>
    <source>
        <strain evidence="2 3">GSS15</strain>
    </source>
</reference>
<evidence type="ECO:0000256" key="1">
    <source>
        <dbReference type="SAM" id="SignalP"/>
    </source>
</evidence>
<dbReference type="InterPro" id="IPR035959">
    <property type="entry name" value="RutC-like_sf"/>
</dbReference>
<dbReference type="PANTHER" id="PTHR11803:SF39">
    <property type="entry name" value="2-IMINOBUTANOATE_2-IMINOPROPANOATE DEAMINASE"/>
    <property type="match status" value="1"/>
</dbReference>
<dbReference type="SUPFAM" id="SSF55298">
    <property type="entry name" value="YjgF-like"/>
    <property type="match status" value="1"/>
</dbReference>
<dbReference type="Pfam" id="PF01042">
    <property type="entry name" value="Ribonuc_L-PSP"/>
    <property type="match status" value="1"/>
</dbReference>
<dbReference type="AlphaFoldDB" id="A0A4V1N0T6"/>
<evidence type="ECO:0000313" key="2">
    <source>
        <dbReference type="EMBL" id="RXR02060.1"/>
    </source>
</evidence>
<dbReference type="RefSeq" id="WP_129472149.1">
    <property type="nucleotide sequence ID" value="NZ_SAWZ01000009.1"/>
</dbReference>
<feature type="chain" id="PRO_5020228855" evidence="1">
    <location>
        <begin position="29"/>
        <end position="152"/>
    </location>
</feature>
<name>A0A4V1N0T6_9GAMM</name>
<dbReference type="GO" id="GO:0005829">
    <property type="term" value="C:cytosol"/>
    <property type="evidence" value="ECO:0007669"/>
    <property type="project" value="TreeGrafter"/>
</dbReference>
<sequence>MKVSIRSRGFSRVVCLCALLAFASGAAAGELQYFRPAGSKAPYAAAVKAGDTVYVSGQLGAGADGKLPADFETQARNTMANVATALKSAGLGMDDVSHCTAMITDMSNWATFNSVYVAAFKPDHLPARSAMAVSALPMGALVEVDCKAYAGK</sequence>
<organism evidence="2 3">
    <name type="scientific">Pseudoxanthomonas composti</name>
    <dbReference type="NCBI Taxonomy" id="2137479"/>
    <lineage>
        <taxon>Bacteria</taxon>
        <taxon>Pseudomonadati</taxon>
        <taxon>Pseudomonadota</taxon>
        <taxon>Gammaproteobacteria</taxon>
        <taxon>Lysobacterales</taxon>
        <taxon>Lysobacteraceae</taxon>
        <taxon>Pseudoxanthomonas</taxon>
    </lineage>
</organism>
<accession>A0A4V1N0T6</accession>
<dbReference type="EMBL" id="SAWZ01000009">
    <property type="protein sequence ID" value="RXR02060.1"/>
    <property type="molecule type" value="Genomic_DNA"/>
</dbReference>
<feature type="signal peptide" evidence="1">
    <location>
        <begin position="1"/>
        <end position="28"/>
    </location>
</feature>
<dbReference type="OrthoDB" id="9803101at2"/>
<protein>
    <submittedName>
        <fullName evidence="2">RidA family protein</fullName>
    </submittedName>
</protein>
<dbReference type="Gene3D" id="3.30.1330.40">
    <property type="entry name" value="RutC-like"/>
    <property type="match status" value="1"/>
</dbReference>
<dbReference type="GO" id="GO:0019239">
    <property type="term" value="F:deaminase activity"/>
    <property type="evidence" value="ECO:0007669"/>
    <property type="project" value="TreeGrafter"/>
</dbReference>
<gene>
    <name evidence="2" type="ORF">EPA99_15510</name>
</gene>